<dbReference type="STRING" id="1448316.A0A395GRU3"/>
<evidence type="ECO:0000313" key="3">
    <source>
        <dbReference type="EMBL" id="RAK98290.1"/>
    </source>
</evidence>
<feature type="region of interest" description="Disordered" evidence="2">
    <location>
        <begin position="1"/>
        <end position="109"/>
    </location>
</feature>
<proteinExistence type="predicted"/>
<accession>A0A395GRU3</accession>
<feature type="coiled-coil region" evidence="1">
    <location>
        <begin position="123"/>
        <end position="298"/>
    </location>
</feature>
<evidence type="ECO:0000256" key="2">
    <source>
        <dbReference type="SAM" id="MobiDB-lite"/>
    </source>
</evidence>
<reference evidence="3 4" key="1">
    <citation type="submission" date="2018-02" db="EMBL/GenBank/DDBJ databases">
        <title>The genomes of Aspergillus section Nigri reveals drivers in fungal speciation.</title>
        <authorList>
            <consortium name="DOE Joint Genome Institute"/>
            <person name="Vesth T.C."/>
            <person name="Nybo J."/>
            <person name="Theobald S."/>
            <person name="Brandl J."/>
            <person name="Frisvad J.C."/>
            <person name="Nielsen K.F."/>
            <person name="Lyhne E.K."/>
            <person name="Kogle M.E."/>
            <person name="Kuo A."/>
            <person name="Riley R."/>
            <person name="Clum A."/>
            <person name="Nolan M."/>
            <person name="Lipzen A."/>
            <person name="Salamov A."/>
            <person name="Henrissat B."/>
            <person name="Wiebenga A."/>
            <person name="De vries R.P."/>
            <person name="Grigoriev I.V."/>
            <person name="Mortensen U.H."/>
            <person name="Andersen M.R."/>
            <person name="Baker S.E."/>
        </authorList>
    </citation>
    <scope>NUCLEOTIDE SEQUENCE [LARGE SCALE GENOMIC DNA]</scope>
    <source>
        <strain evidence="3 4">CBS 121593</strain>
    </source>
</reference>
<organism evidence="3 4">
    <name type="scientific">Aspergillus ibericus CBS 121593</name>
    <dbReference type="NCBI Taxonomy" id="1448316"/>
    <lineage>
        <taxon>Eukaryota</taxon>
        <taxon>Fungi</taxon>
        <taxon>Dikarya</taxon>
        <taxon>Ascomycota</taxon>
        <taxon>Pezizomycotina</taxon>
        <taxon>Eurotiomycetes</taxon>
        <taxon>Eurotiomycetidae</taxon>
        <taxon>Eurotiales</taxon>
        <taxon>Aspergillaceae</taxon>
        <taxon>Aspergillus</taxon>
        <taxon>Aspergillus subgen. Circumdati</taxon>
    </lineage>
</organism>
<dbReference type="OrthoDB" id="4501984at2759"/>
<sequence length="347" mass="41397">MESASRLSDTKGLGPRIDRSQETFGAMKMPPGYTKDQSRRRNLRSRIISSQPAPGRSTTGPRPMSMGSRPIEMQSSDNSESDYAEIVHYHRRPRANISTQRDTTPPRRDYDLLIDQRFMEMNDERQDLEIAKHQQEINRLERELIRRRDASKGRYQREEEEWYEDEIDERLRRLERFEKKARTEAKRQTEEQLKLQRLEEAELSAKRENEVKAALREKRLEALEKEAEEKERRERIKKELGDEEARRRLEEQERTNQENRIRIAAIEEYKLAEQHRLLEEERRKMQLENEVRAAIKAELGYTLEQVKVILTRMVTRKARKHRRGRTRAFSTTDYDIPSGDEADMEAS</sequence>
<keyword evidence="4" id="KW-1185">Reference proteome</keyword>
<dbReference type="RefSeq" id="XP_025572618.1">
    <property type="nucleotide sequence ID" value="XM_025720045.1"/>
</dbReference>
<protein>
    <submittedName>
        <fullName evidence="3">Uncharacterized protein</fullName>
    </submittedName>
</protein>
<dbReference type="VEuPathDB" id="FungiDB:BO80DRAFT_427586"/>
<dbReference type="Proteomes" id="UP000249402">
    <property type="component" value="Unassembled WGS sequence"/>
</dbReference>
<dbReference type="EMBL" id="KZ824455">
    <property type="protein sequence ID" value="RAK98290.1"/>
    <property type="molecule type" value="Genomic_DNA"/>
</dbReference>
<keyword evidence="1" id="KW-0175">Coiled coil</keyword>
<evidence type="ECO:0000313" key="4">
    <source>
        <dbReference type="Proteomes" id="UP000249402"/>
    </source>
</evidence>
<dbReference type="GeneID" id="37224910"/>
<feature type="compositionally biased region" description="Acidic residues" evidence="2">
    <location>
        <begin position="338"/>
        <end position="347"/>
    </location>
</feature>
<dbReference type="AlphaFoldDB" id="A0A395GRU3"/>
<evidence type="ECO:0000256" key="1">
    <source>
        <dbReference type="SAM" id="Coils"/>
    </source>
</evidence>
<name>A0A395GRU3_9EURO</name>
<gene>
    <name evidence="3" type="ORF">BO80DRAFT_427586</name>
</gene>
<feature type="region of interest" description="Disordered" evidence="2">
    <location>
        <begin position="320"/>
        <end position="347"/>
    </location>
</feature>